<evidence type="ECO:0000313" key="1">
    <source>
        <dbReference type="EMBL" id="CAD7439864.1"/>
    </source>
</evidence>
<gene>
    <name evidence="1" type="ORF">TBIB3V08_LOCUS2408</name>
</gene>
<sequence length="154" mass="16745">MRAGNPCSICPVASTIYVFRDPSVLFGVLVPPTIPKSNKTGFITLSPLPPFRFCIKGSGSALGSNRMILFNLKKNKTAKASVTITIDWNTDGGEIMVRILAGCTEDKERQAMSKSYAESALGAYKLIPVRGHSMSPVSPQFLQFAVFAVCRRLE</sequence>
<dbReference type="EMBL" id="OD564808">
    <property type="protein sequence ID" value="CAD7439864.1"/>
    <property type="molecule type" value="Genomic_DNA"/>
</dbReference>
<name>A0A7R9ERH8_9NEOP</name>
<protein>
    <submittedName>
        <fullName evidence="1">Uncharacterized protein</fullName>
    </submittedName>
</protein>
<proteinExistence type="predicted"/>
<accession>A0A7R9ERH8</accession>
<reference evidence="1" key="1">
    <citation type="submission" date="2020-11" db="EMBL/GenBank/DDBJ databases">
        <authorList>
            <person name="Tran Van P."/>
        </authorList>
    </citation>
    <scope>NUCLEOTIDE SEQUENCE</scope>
</reference>
<dbReference type="AlphaFoldDB" id="A0A7R9ERH8"/>
<organism evidence="1">
    <name type="scientific">Timema bartmani</name>
    <dbReference type="NCBI Taxonomy" id="61472"/>
    <lineage>
        <taxon>Eukaryota</taxon>
        <taxon>Metazoa</taxon>
        <taxon>Ecdysozoa</taxon>
        <taxon>Arthropoda</taxon>
        <taxon>Hexapoda</taxon>
        <taxon>Insecta</taxon>
        <taxon>Pterygota</taxon>
        <taxon>Neoptera</taxon>
        <taxon>Polyneoptera</taxon>
        <taxon>Phasmatodea</taxon>
        <taxon>Timematodea</taxon>
        <taxon>Timematoidea</taxon>
        <taxon>Timematidae</taxon>
        <taxon>Timema</taxon>
    </lineage>
</organism>